<comment type="caution">
    <text evidence="3">The sequence shown here is derived from an EMBL/GenBank/DDBJ whole genome shotgun (WGS) entry which is preliminary data.</text>
</comment>
<organism evidence="3 4">
    <name type="scientific">Durusdinium trenchii</name>
    <dbReference type="NCBI Taxonomy" id="1381693"/>
    <lineage>
        <taxon>Eukaryota</taxon>
        <taxon>Sar</taxon>
        <taxon>Alveolata</taxon>
        <taxon>Dinophyceae</taxon>
        <taxon>Suessiales</taxon>
        <taxon>Symbiodiniaceae</taxon>
        <taxon>Durusdinium</taxon>
    </lineage>
</organism>
<feature type="region of interest" description="Disordered" evidence="2">
    <location>
        <begin position="590"/>
        <end position="617"/>
    </location>
</feature>
<sequence>MVELLRQRLPQLNAFDYSTLILRTSWQCARALLLDMAIQHVQPDIYCFNGAFPTSDAWLQATELLHQPHRQGLRLDEFSFGLMVRAFPDEHWEAALQMIREAHTSGLPFAPSAASSLALRACRGARWRLALNSPRSTLEANMALRCGKAEWRRASSMMYQLPGMRIHQDLIGFNTLLADSPWPRGQKYLSELKDLTLQPDEVTLATAASCGVPWHMGLHLCRWPTTLPTALVSSLEHWSWAVELFVAARSEQLEVDVAFTTALSTTSTNGRQWPLSLHLGAHSSEADLLLLNAQLSAAWMGQRWQHALRLVVAALEQRMPIDDYGCSRVILACEENQKWHCSLNLLVSSHGVFSYSWTDFMSSRLRAGHWSSVLQLGSSLFPSTLTGELGIGELSLLVKSCQTWQKGLQLWHESPQELRQISGCNAAMALVAQQDTSAPHWPVAVELFTLARSGRLQPDELSFSSMPRRWPASVETTLRGLHVAQQPLDEVCLATLLRCGTWRFCLHTFLLGQRLRASPDETCYNACAASLCTSERWRETVELWRGRGGVMSIVSLDAAACCVLRAGCHRPVLHILDRLNLQAERVLSPAARSPAGPAGPAPHDTLTWSTAKESKNA</sequence>
<name>A0ABP0NKE4_9DINO</name>
<dbReference type="PANTHER" id="PTHR47942">
    <property type="entry name" value="TETRATRICOPEPTIDE REPEAT (TPR)-LIKE SUPERFAMILY PROTEIN-RELATED"/>
    <property type="match status" value="1"/>
</dbReference>
<evidence type="ECO:0000313" key="3">
    <source>
        <dbReference type="EMBL" id="CAK9064242.1"/>
    </source>
</evidence>
<dbReference type="PANTHER" id="PTHR47942:SF63">
    <property type="entry name" value="PENTATRICOPEPTIDE REPEAT-CONTAINING PROTEIN"/>
    <property type="match status" value="1"/>
</dbReference>
<dbReference type="Proteomes" id="UP001642484">
    <property type="component" value="Unassembled WGS sequence"/>
</dbReference>
<proteinExistence type="predicted"/>
<dbReference type="Gene3D" id="1.25.40.10">
    <property type="entry name" value="Tetratricopeptide repeat domain"/>
    <property type="match status" value="1"/>
</dbReference>
<evidence type="ECO:0000313" key="4">
    <source>
        <dbReference type="Proteomes" id="UP001642484"/>
    </source>
</evidence>
<evidence type="ECO:0000256" key="1">
    <source>
        <dbReference type="ARBA" id="ARBA00022737"/>
    </source>
</evidence>
<dbReference type="InterPro" id="IPR051222">
    <property type="entry name" value="PPR/CCM1_RNA-binding"/>
</dbReference>
<accession>A0ABP0NKE4</accession>
<reference evidence="3 4" key="1">
    <citation type="submission" date="2024-02" db="EMBL/GenBank/DDBJ databases">
        <authorList>
            <person name="Chen Y."/>
            <person name="Shah S."/>
            <person name="Dougan E. K."/>
            <person name="Thang M."/>
            <person name="Chan C."/>
        </authorList>
    </citation>
    <scope>NUCLEOTIDE SEQUENCE [LARGE SCALE GENOMIC DNA]</scope>
</reference>
<dbReference type="EMBL" id="CAXAMN010021884">
    <property type="protein sequence ID" value="CAK9064242.1"/>
    <property type="molecule type" value="Genomic_DNA"/>
</dbReference>
<dbReference type="InterPro" id="IPR011990">
    <property type="entry name" value="TPR-like_helical_dom_sf"/>
</dbReference>
<evidence type="ECO:0000256" key="2">
    <source>
        <dbReference type="SAM" id="MobiDB-lite"/>
    </source>
</evidence>
<keyword evidence="4" id="KW-1185">Reference proteome</keyword>
<keyword evidence="1" id="KW-0677">Repeat</keyword>
<feature type="compositionally biased region" description="Low complexity" evidence="2">
    <location>
        <begin position="590"/>
        <end position="602"/>
    </location>
</feature>
<protein>
    <submittedName>
        <fullName evidence="3">Uncharacterized protein</fullName>
    </submittedName>
</protein>
<gene>
    <name evidence="3" type="ORF">CCMP2556_LOCUS31560</name>
</gene>